<organism evidence="4 5">
    <name type="scientific">Lactobacillus iners DSM 13335</name>
    <dbReference type="NCBI Taxonomy" id="525328"/>
    <lineage>
        <taxon>Bacteria</taxon>
        <taxon>Bacillati</taxon>
        <taxon>Bacillota</taxon>
        <taxon>Bacilli</taxon>
        <taxon>Lactobacillales</taxon>
        <taxon>Lactobacillaceae</taxon>
        <taxon>Lactobacillus</taxon>
    </lineage>
</organism>
<dbReference type="SUPFAM" id="SSF47413">
    <property type="entry name" value="lambda repressor-like DNA-binding domains"/>
    <property type="match status" value="1"/>
</dbReference>
<evidence type="ECO:0000313" key="5">
    <source>
        <dbReference type="Proteomes" id="UP000004115"/>
    </source>
</evidence>
<dbReference type="InterPro" id="IPR001387">
    <property type="entry name" value="Cro/C1-type_HTH"/>
</dbReference>
<dbReference type="PANTHER" id="PTHR34475:SF1">
    <property type="entry name" value="CYTOSKELETON PROTEIN RODZ"/>
    <property type="match status" value="1"/>
</dbReference>
<sequence length="367" mass="41669">MNDNGMRVNMSDIGDKLKNARKANGMTIEDIEKITKIQRRYLYAIEENQFDQLPGDFYVRAFIKQYAQVVGLNGKELLDEYHKEVPEATPEKYVENSIDNKSQEVRKTTNNKKGLWKQYIPIAAAIIAFFVTVCLIYLIYAHFISNTNQKSINQVDNVTVKSSNEESQKKKKQRVKHKKKATSDIKLEKLSDTLYKVKKMGNKRTLVVKTGSTAVFARIFIDGRSVWHGVLNADDAHQVKIPHNVGNVTVFFANTSSAELIIGGKKLNITNKTMPNAARTITFLFAHKNAVKTNEKNLVKNKESETKQAEQNKTNNQADTKNENINKQENKNTTPQNKQPVQHSQQNETNKQNQQRDQGQAAGGNSR</sequence>
<dbReference type="HOGENOM" id="CLU_047530_0_0_9"/>
<reference evidence="4 5" key="1">
    <citation type="submission" date="2009-09" db="EMBL/GenBank/DDBJ databases">
        <authorList>
            <person name="Qin X."/>
            <person name="Bachman B."/>
            <person name="Battles P."/>
            <person name="Bell A."/>
            <person name="Bess C."/>
            <person name="Bickham C."/>
            <person name="Chaboub L."/>
            <person name="Chen D."/>
            <person name="Coyle M."/>
            <person name="Deiros D.R."/>
            <person name="Dinh H."/>
            <person name="Forbes L."/>
            <person name="Fowler G."/>
            <person name="Francisco L."/>
            <person name="Fu Q."/>
            <person name="Gubbala S."/>
            <person name="Hale W."/>
            <person name="Han Y."/>
            <person name="Hemphill L."/>
            <person name="Highlander S.K."/>
            <person name="Hirani K."/>
            <person name="Hogues M."/>
            <person name="Jackson L."/>
            <person name="Jakkamsetti A."/>
            <person name="Javaid M."/>
            <person name="Jiang H."/>
            <person name="Korchina V."/>
            <person name="Kovar C."/>
            <person name="Lara F."/>
            <person name="Lee S."/>
            <person name="Mata R."/>
            <person name="Mathew T."/>
            <person name="Moen C."/>
            <person name="Morales K."/>
            <person name="Munidasa M."/>
            <person name="Nazareth L."/>
            <person name="Ngo R."/>
            <person name="Nguyen L."/>
            <person name="Okwuonu G."/>
            <person name="Ongeri F."/>
            <person name="Patil S."/>
            <person name="Petrosino J."/>
            <person name="Pham C."/>
            <person name="Pham P."/>
            <person name="Pu L.-L."/>
            <person name="Puazo M."/>
            <person name="Raj R."/>
            <person name="Reid J."/>
            <person name="Rouhana J."/>
            <person name="Saada N."/>
            <person name="Shang Y."/>
            <person name="Simmons D."/>
            <person name="Thornton R."/>
            <person name="Warren J."/>
            <person name="Weissenberger G."/>
            <person name="Zhang J."/>
            <person name="Zhang L."/>
            <person name="Zhou C."/>
            <person name="Zhu D."/>
            <person name="Muzny D."/>
            <person name="Worley K."/>
            <person name="Gibbs R."/>
        </authorList>
    </citation>
    <scope>NUCLEOTIDE SEQUENCE [LARGE SCALE GENOMIC DNA]</scope>
    <source>
        <strain evidence="4 5">DSM 13335</strain>
    </source>
</reference>
<keyword evidence="2" id="KW-0472">Membrane</keyword>
<dbReference type="InterPro" id="IPR050400">
    <property type="entry name" value="Bact_Cytoskel_RodZ"/>
</dbReference>
<feature type="region of interest" description="Disordered" evidence="1">
    <location>
        <begin position="299"/>
        <end position="367"/>
    </location>
</feature>
<dbReference type="Gene3D" id="1.10.260.40">
    <property type="entry name" value="lambda repressor-like DNA-binding domains"/>
    <property type="match status" value="1"/>
</dbReference>
<dbReference type="AlphaFoldDB" id="C8PBT4"/>
<evidence type="ECO:0000313" key="4">
    <source>
        <dbReference type="EMBL" id="EEW52233.1"/>
    </source>
</evidence>
<dbReference type="Proteomes" id="UP000004115">
    <property type="component" value="Unassembled WGS sequence"/>
</dbReference>
<gene>
    <name evidence="4" type="ORF">HMPREF0520_0554</name>
</gene>
<feature type="compositionally biased region" description="Basic and acidic residues" evidence="1">
    <location>
        <begin position="299"/>
        <end position="310"/>
    </location>
</feature>
<dbReference type="GO" id="GO:0003677">
    <property type="term" value="F:DNA binding"/>
    <property type="evidence" value="ECO:0007669"/>
    <property type="project" value="InterPro"/>
</dbReference>
<dbReference type="PROSITE" id="PS50943">
    <property type="entry name" value="HTH_CROC1"/>
    <property type="match status" value="1"/>
</dbReference>
<dbReference type="Pfam" id="PF13413">
    <property type="entry name" value="HTH_25"/>
    <property type="match status" value="1"/>
</dbReference>
<evidence type="ECO:0000256" key="2">
    <source>
        <dbReference type="SAM" id="Phobius"/>
    </source>
</evidence>
<proteinExistence type="predicted"/>
<feature type="compositionally biased region" description="Basic and acidic residues" evidence="1">
    <location>
        <begin position="320"/>
        <end position="330"/>
    </location>
</feature>
<keyword evidence="5" id="KW-1185">Reference proteome</keyword>
<dbReference type="EMBL" id="ACLN01000004">
    <property type="protein sequence ID" value="EEW52233.1"/>
    <property type="molecule type" value="Genomic_DNA"/>
</dbReference>
<feature type="region of interest" description="Disordered" evidence="1">
    <location>
        <begin position="163"/>
        <end position="182"/>
    </location>
</feature>
<feature type="compositionally biased region" description="Polar residues" evidence="1">
    <location>
        <begin position="335"/>
        <end position="367"/>
    </location>
</feature>
<accession>C8PBT4</accession>
<protein>
    <recommendedName>
        <fullName evidence="3">HTH cro/C1-type domain-containing protein</fullName>
    </recommendedName>
</protein>
<dbReference type="PATRIC" id="fig|525328.13.peg.551"/>
<feature type="compositionally biased region" description="Basic residues" evidence="1">
    <location>
        <begin position="169"/>
        <end position="180"/>
    </location>
</feature>
<evidence type="ECO:0000256" key="1">
    <source>
        <dbReference type="SAM" id="MobiDB-lite"/>
    </source>
</evidence>
<feature type="transmembrane region" description="Helical" evidence="2">
    <location>
        <begin position="119"/>
        <end position="140"/>
    </location>
</feature>
<feature type="domain" description="HTH cro/C1-type" evidence="3">
    <location>
        <begin position="17"/>
        <end position="49"/>
    </location>
</feature>
<name>C8PBT4_9LACO</name>
<evidence type="ECO:0000259" key="3">
    <source>
        <dbReference type="PROSITE" id="PS50943"/>
    </source>
</evidence>
<dbReference type="InterPro" id="IPR010982">
    <property type="entry name" value="Lambda_DNA-bd_dom_sf"/>
</dbReference>
<dbReference type="CDD" id="cd00093">
    <property type="entry name" value="HTH_XRE"/>
    <property type="match status" value="1"/>
</dbReference>
<dbReference type="PANTHER" id="PTHR34475">
    <property type="match status" value="1"/>
</dbReference>
<keyword evidence="2" id="KW-1133">Transmembrane helix</keyword>
<comment type="caution">
    <text evidence="4">The sequence shown here is derived from an EMBL/GenBank/DDBJ whole genome shotgun (WGS) entry which is preliminary data.</text>
</comment>
<keyword evidence="2" id="KW-0812">Transmembrane</keyword>